<keyword evidence="5" id="KW-0732">Signal</keyword>
<dbReference type="PROSITE" id="PS51767">
    <property type="entry name" value="PEPTIDASE_A1"/>
    <property type="match status" value="1"/>
</dbReference>
<keyword evidence="9" id="KW-1015">Disulfide bond</keyword>
<dbReference type="InterPro" id="IPR033121">
    <property type="entry name" value="PEPTIDASE_A1"/>
</dbReference>
<evidence type="ECO:0000256" key="1">
    <source>
        <dbReference type="ARBA" id="ARBA00004613"/>
    </source>
</evidence>
<reference evidence="14" key="1">
    <citation type="submission" date="2012-09" db="EMBL/GenBank/DDBJ databases">
        <authorList>
            <person name="Martin A.A."/>
        </authorList>
    </citation>
    <scope>NUCLEOTIDE SEQUENCE</scope>
</reference>
<keyword evidence="10" id="KW-0325">Glycoprotein</keyword>
<comment type="subcellular location">
    <subcellularLocation>
        <location evidence="1">Secreted</location>
    </subcellularLocation>
</comment>
<evidence type="ECO:0000256" key="11">
    <source>
        <dbReference type="PIRSR" id="PIRSR601461-1"/>
    </source>
</evidence>
<organism evidence="14 15">
    <name type="scientific">Angiostrongylus cantonensis</name>
    <name type="common">Rat lungworm</name>
    <dbReference type="NCBI Taxonomy" id="6313"/>
    <lineage>
        <taxon>Eukaryota</taxon>
        <taxon>Metazoa</taxon>
        <taxon>Ecdysozoa</taxon>
        <taxon>Nematoda</taxon>
        <taxon>Chromadorea</taxon>
        <taxon>Rhabditida</taxon>
        <taxon>Rhabditina</taxon>
        <taxon>Rhabditomorpha</taxon>
        <taxon>Strongyloidea</taxon>
        <taxon>Metastrongylidae</taxon>
        <taxon>Angiostrongylus</taxon>
    </lineage>
</organism>
<feature type="domain" description="Peptidase A1" evidence="13">
    <location>
        <begin position="36"/>
        <end position="336"/>
    </location>
</feature>
<dbReference type="InterPro" id="IPR021109">
    <property type="entry name" value="Peptidase_aspartic_dom_sf"/>
</dbReference>
<evidence type="ECO:0000256" key="3">
    <source>
        <dbReference type="ARBA" id="ARBA00022525"/>
    </source>
</evidence>
<dbReference type="STRING" id="6313.A0A0K0DFA0"/>
<dbReference type="GO" id="GO:0006508">
    <property type="term" value="P:proteolysis"/>
    <property type="evidence" value="ECO:0007669"/>
    <property type="project" value="UniProtKB-KW"/>
</dbReference>
<evidence type="ECO:0000256" key="4">
    <source>
        <dbReference type="ARBA" id="ARBA00022670"/>
    </source>
</evidence>
<dbReference type="Gene3D" id="2.40.70.10">
    <property type="entry name" value="Acid Proteases"/>
    <property type="match status" value="2"/>
</dbReference>
<keyword evidence="4 12" id="KW-0645">Protease</keyword>
<keyword evidence="8" id="KW-0865">Zymogen</keyword>
<evidence type="ECO:0000256" key="10">
    <source>
        <dbReference type="ARBA" id="ARBA00023180"/>
    </source>
</evidence>
<dbReference type="GO" id="GO:0004190">
    <property type="term" value="F:aspartic-type endopeptidase activity"/>
    <property type="evidence" value="ECO:0007669"/>
    <property type="project" value="UniProtKB-KW"/>
</dbReference>
<protein>
    <submittedName>
        <fullName evidence="15">Peptidase A1 domain-containing protein</fullName>
    </submittedName>
</protein>
<name>A0A0K0DFA0_ANGCA</name>
<evidence type="ECO:0000256" key="9">
    <source>
        <dbReference type="ARBA" id="ARBA00023157"/>
    </source>
</evidence>
<comment type="similarity">
    <text evidence="2 12">Belongs to the peptidase A1 family.</text>
</comment>
<evidence type="ECO:0000256" key="7">
    <source>
        <dbReference type="ARBA" id="ARBA00022801"/>
    </source>
</evidence>
<dbReference type="CDD" id="cd05471">
    <property type="entry name" value="pepsin_like"/>
    <property type="match status" value="1"/>
</dbReference>
<dbReference type="Pfam" id="PF00026">
    <property type="entry name" value="Asp"/>
    <property type="match status" value="1"/>
</dbReference>
<feature type="active site" evidence="11">
    <location>
        <position position="230"/>
    </location>
</feature>
<keyword evidence="6 12" id="KW-0064">Aspartyl protease</keyword>
<evidence type="ECO:0000256" key="8">
    <source>
        <dbReference type="ARBA" id="ARBA00023145"/>
    </source>
</evidence>
<dbReference type="PANTHER" id="PTHR47966">
    <property type="entry name" value="BETA-SITE APP-CLEAVING ENZYME, ISOFORM A-RELATED"/>
    <property type="match status" value="1"/>
</dbReference>
<dbReference type="GO" id="GO:0005576">
    <property type="term" value="C:extracellular region"/>
    <property type="evidence" value="ECO:0007669"/>
    <property type="project" value="UniProtKB-SubCell"/>
</dbReference>
<keyword evidence="3" id="KW-0964">Secreted</keyword>
<dbReference type="PANTHER" id="PTHR47966:SF45">
    <property type="entry name" value="PEPTIDASE A1 DOMAIN-CONTAINING PROTEIN"/>
    <property type="match status" value="1"/>
</dbReference>
<evidence type="ECO:0000256" key="5">
    <source>
        <dbReference type="ARBA" id="ARBA00022729"/>
    </source>
</evidence>
<dbReference type="PROSITE" id="PS00141">
    <property type="entry name" value="ASP_PROTEASE"/>
    <property type="match status" value="1"/>
</dbReference>
<dbReference type="WBParaSite" id="ACAC_0000962601-mRNA-1">
    <property type="protein sequence ID" value="ACAC_0000962601-mRNA-1"/>
    <property type="gene ID" value="ACAC_0000962601"/>
</dbReference>
<evidence type="ECO:0000256" key="6">
    <source>
        <dbReference type="ARBA" id="ARBA00022750"/>
    </source>
</evidence>
<evidence type="ECO:0000256" key="2">
    <source>
        <dbReference type="ARBA" id="ARBA00007447"/>
    </source>
</evidence>
<feature type="active site" evidence="11">
    <location>
        <position position="54"/>
    </location>
</feature>
<evidence type="ECO:0000256" key="12">
    <source>
        <dbReference type="RuleBase" id="RU000454"/>
    </source>
</evidence>
<evidence type="ECO:0000313" key="15">
    <source>
        <dbReference type="WBParaSite" id="ACAC_0000962601-mRNA-1"/>
    </source>
</evidence>
<dbReference type="AlphaFoldDB" id="A0A0K0DFA0"/>
<keyword evidence="7 12" id="KW-0378">Hydrolase</keyword>
<dbReference type="InterPro" id="IPR001461">
    <property type="entry name" value="Aspartic_peptidase_A1"/>
</dbReference>
<dbReference type="GO" id="GO:0005764">
    <property type="term" value="C:lysosome"/>
    <property type="evidence" value="ECO:0007669"/>
    <property type="project" value="TreeGrafter"/>
</dbReference>
<dbReference type="InterPro" id="IPR001969">
    <property type="entry name" value="Aspartic_peptidase_AS"/>
</dbReference>
<dbReference type="InterPro" id="IPR034164">
    <property type="entry name" value="Pepsin-like_dom"/>
</dbReference>
<keyword evidence="14" id="KW-1185">Reference proteome</keyword>
<dbReference type="SUPFAM" id="SSF50630">
    <property type="entry name" value="Acid proteases"/>
    <property type="match status" value="1"/>
</dbReference>
<dbReference type="FunFam" id="2.40.70.10:FF:000058">
    <property type="entry name" value="ASpartyl Protease"/>
    <property type="match status" value="1"/>
</dbReference>
<reference evidence="15" key="2">
    <citation type="submission" date="2017-02" db="UniProtKB">
        <authorList>
            <consortium name="WormBaseParasite"/>
        </authorList>
    </citation>
    <scope>IDENTIFICATION</scope>
</reference>
<proteinExistence type="inferred from homology"/>
<dbReference type="PRINTS" id="PR00792">
    <property type="entry name" value="PEPSIN"/>
</dbReference>
<accession>A0A0K0DFA0</accession>
<dbReference type="Proteomes" id="UP000035642">
    <property type="component" value="Unassembled WGS sequence"/>
</dbReference>
<sequence>MRHTFTMNCFYRNSNESGCKKNILIRDNGDVMNHEFVGNITLGTPDQQFAVMLDTGSADLWVPGKNCKAENGTSTLISFSGSGSGKQEFDSGSSSTFVGGNRTWAIKYGLGEVKGVRGTDVMKVGNAATYVCFSDSKTILLQDCSDGVLGLGFTSLSVDHTVPPLINAIDQSLLDKPLFTVWILGLRGLFTYGAIDTEKCGKIIAYEPLSSETYYQFKVCYQAMYEAASDTGTTFIGGPRVIVDELAKAAGAVYNATEDLYLIECNAILPTLDITIGTKKYRIDSIYYVLKKGNTCFLAIISSEFGAFGPNWVLGIPFIRQYCNIFDIGQKRIGFALSL</sequence>
<evidence type="ECO:0000313" key="14">
    <source>
        <dbReference type="Proteomes" id="UP000035642"/>
    </source>
</evidence>
<evidence type="ECO:0000259" key="13">
    <source>
        <dbReference type="PROSITE" id="PS51767"/>
    </source>
</evidence>